<evidence type="ECO:0000256" key="5">
    <source>
        <dbReference type="ARBA" id="ARBA00022723"/>
    </source>
</evidence>
<feature type="binding site" evidence="11">
    <location>
        <position position="173"/>
    </location>
    <ligand>
        <name>Mg(2+)</name>
        <dbReference type="ChEBI" id="CHEBI:18420"/>
    </ligand>
</feature>
<dbReference type="GO" id="GO:0016740">
    <property type="term" value="F:transferase activity"/>
    <property type="evidence" value="ECO:0007669"/>
    <property type="project" value="UniProtKB-UniRule"/>
</dbReference>
<keyword evidence="4 10" id="KW-0808">Transferase</keyword>
<evidence type="ECO:0000313" key="12">
    <source>
        <dbReference type="EMBL" id="AKJ29223.1"/>
    </source>
</evidence>
<sequence length="334" mass="35905">MSLGLSNVGHRAGPLSRRRDRAVAGGAWYSRQEAIMGTPVRVELWSETRAAAEAAMAAVMAEMHRIDRAMSPHKADSELSRLNRDAANGPVPVSDELYELIARSMAFSELSGGAFDITYAAVGHLYDYRRRVRPTEEAVEQARAAVGYRHLLLDPHSRSVRFARAGVRIDLGGFAKGHAVDKSIAILKAAGIRHAMVSAGGDSHVLGDRRGRPWTIAVRDPRRPGEVVAVLPLEDVSISTSGDYERFFEHGQVRFHHLIDPRTGRSPSSVRSVTILAPDGLTSEGLSKSVFMLGVEQGLQLVESMPGVDAVVVDADGVLHSSSGLLPGGGTPQP</sequence>
<keyword evidence="5 10" id="KW-0479">Metal-binding</keyword>
<dbReference type="STRING" id="413882.AAW51_2532"/>
<dbReference type="Gene3D" id="3.10.520.10">
    <property type="entry name" value="ApbE-like domains"/>
    <property type="match status" value="1"/>
</dbReference>
<evidence type="ECO:0000256" key="7">
    <source>
        <dbReference type="ARBA" id="ARBA00022842"/>
    </source>
</evidence>
<evidence type="ECO:0000256" key="3">
    <source>
        <dbReference type="ARBA" id="ARBA00022630"/>
    </source>
</evidence>
<comment type="cofactor">
    <cofactor evidence="11">
        <name>Mg(2+)</name>
        <dbReference type="ChEBI" id="CHEBI:18420"/>
    </cofactor>
    <cofactor evidence="11">
        <name>Mn(2+)</name>
        <dbReference type="ChEBI" id="CHEBI:29035"/>
    </cofactor>
    <text evidence="11">Magnesium. Can also use manganese.</text>
</comment>
<dbReference type="KEGG" id="pbh:AAW51_2532"/>
<evidence type="ECO:0000256" key="1">
    <source>
        <dbReference type="ARBA" id="ARBA00011955"/>
    </source>
</evidence>
<dbReference type="GO" id="GO:0046872">
    <property type="term" value="F:metal ion binding"/>
    <property type="evidence" value="ECO:0007669"/>
    <property type="project" value="UniProtKB-UniRule"/>
</dbReference>
<organism evidence="12 13">
    <name type="scientific">Caldimonas brevitalea</name>
    <dbReference type="NCBI Taxonomy" id="413882"/>
    <lineage>
        <taxon>Bacteria</taxon>
        <taxon>Pseudomonadati</taxon>
        <taxon>Pseudomonadota</taxon>
        <taxon>Betaproteobacteria</taxon>
        <taxon>Burkholderiales</taxon>
        <taxon>Sphaerotilaceae</taxon>
        <taxon>Caldimonas</taxon>
    </lineage>
</organism>
<dbReference type="PANTHER" id="PTHR30040:SF2">
    <property type="entry name" value="FAD:PROTEIN FMN TRANSFERASE"/>
    <property type="match status" value="1"/>
</dbReference>
<dbReference type="PIRSF" id="PIRSF006268">
    <property type="entry name" value="ApbE"/>
    <property type="match status" value="1"/>
</dbReference>
<dbReference type="InterPro" id="IPR024932">
    <property type="entry name" value="ApbE"/>
</dbReference>
<dbReference type="InterPro" id="IPR003374">
    <property type="entry name" value="ApbE-like_sf"/>
</dbReference>
<name>A0A0G3BMK8_9BURK</name>
<evidence type="ECO:0000256" key="11">
    <source>
        <dbReference type="PIRSR" id="PIRSR006268-2"/>
    </source>
</evidence>
<dbReference type="EMBL" id="CP011371">
    <property type="protein sequence ID" value="AKJ29223.1"/>
    <property type="molecule type" value="Genomic_DNA"/>
</dbReference>
<evidence type="ECO:0000256" key="8">
    <source>
        <dbReference type="ARBA" id="ARBA00031306"/>
    </source>
</evidence>
<proteinExistence type="inferred from homology"/>
<keyword evidence="6 10" id="KW-0274">FAD</keyword>
<gene>
    <name evidence="12" type="primary">apbE</name>
    <name evidence="12" type="ORF">AAW51_2532</name>
</gene>
<comment type="similarity">
    <text evidence="10">Belongs to the ApbE family.</text>
</comment>
<comment type="catalytic activity">
    <reaction evidence="9 10">
        <text>L-threonyl-[protein] + FAD = FMN-L-threonyl-[protein] + AMP + H(+)</text>
        <dbReference type="Rhea" id="RHEA:36847"/>
        <dbReference type="Rhea" id="RHEA-COMP:11060"/>
        <dbReference type="Rhea" id="RHEA-COMP:11061"/>
        <dbReference type="ChEBI" id="CHEBI:15378"/>
        <dbReference type="ChEBI" id="CHEBI:30013"/>
        <dbReference type="ChEBI" id="CHEBI:57692"/>
        <dbReference type="ChEBI" id="CHEBI:74257"/>
        <dbReference type="ChEBI" id="CHEBI:456215"/>
        <dbReference type="EC" id="2.7.1.180"/>
    </reaction>
</comment>
<evidence type="ECO:0000256" key="6">
    <source>
        <dbReference type="ARBA" id="ARBA00022827"/>
    </source>
</evidence>
<dbReference type="PATRIC" id="fig|413882.6.peg.2646"/>
<evidence type="ECO:0000313" key="13">
    <source>
        <dbReference type="Proteomes" id="UP000035352"/>
    </source>
</evidence>
<accession>A0A0G3BMK8</accession>
<dbReference type="RefSeq" id="WP_047194900.1">
    <property type="nucleotide sequence ID" value="NZ_CP011371.1"/>
</dbReference>
<keyword evidence="7 10" id="KW-0460">Magnesium</keyword>
<dbReference type="EC" id="2.7.1.180" evidence="1 10"/>
<dbReference type="Pfam" id="PF02424">
    <property type="entry name" value="ApbE"/>
    <property type="match status" value="1"/>
</dbReference>
<evidence type="ECO:0000256" key="2">
    <source>
        <dbReference type="ARBA" id="ARBA00016337"/>
    </source>
</evidence>
<keyword evidence="3 10" id="KW-0285">Flavoprotein</keyword>
<evidence type="ECO:0000256" key="10">
    <source>
        <dbReference type="PIRNR" id="PIRNR006268"/>
    </source>
</evidence>
<dbReference type="AlphaFoldDB" id="A0A0G3BMK8"/>
<evidence type="ECO:0000256" key="9">
    <source>
        <dbReference type="ARBA" id="ARBA00048540"/>
    </source>
</evidence>
<dbReference type="PANTHER" id="PTHR30040">
    <property type="entry name" value="THIAMINE BIOSYNTHESIS LIPOPROTEIN APBE"/>
    <property type="match status" value="1"/>
</dbReference>
<reference evidence="12 13" key="1">
    <citation type="submission" date="2015-05" db="EMBL/GenBank/DDBJ databases">
        <authorList>
            <person name="Tang B."/>
            <person name="Yu Y."/>
        </authorList>
    </citation>
    <scope>NUCLEOTIDE SEQUENCE [LARGE SCALE GENOMIC DNA]</scope>
    <source>
        <strain evidence="12 13">DSM 7029</strain>
    </source>
</reference>
<dbReference type="OrthoDB" id="9778595at2"/>
<evidence type="ECO:0000256" key="4">
    <source>
        <dbReference type="ARBA" id="ARBA00022679"/>
    </source>
</evidence>
<dbReference type="SUPFAM" id="SSF143631">
    <property type="entry name" value="ApbE-like"/>
    <property type="match status" value="1"/>
</dbReference>
<keyword evidence="13" id="KW-1185">Reference proteome</keyword>
<dbReference type="Proteomes" id="UP000035352">
    <property type="component" value="Chromosome"/>
</dbReference>
<protein>
    <recommendedName>
        <fullName evidence="2 10">FAD:protein FMN transferase</fullName>
        <ecNumber evidence="1 10">2.7.1.180</ecNumber>
    </recommendedName>
    <alternativeName>
        <fullName evidence="8 10">Flavin transferase</fullName>
    </alternativeName>
</protein>